<sequence length="473" mass="49467">MEKITHVIDGHLVPSANGETFVSIGRAPWARVALGGDADADAALAAARRAFDDGPWPELPQARRSAALHRLADLLDAHADELARRDTRDAGKPYAAVAGYEIGAAAQELRDHADLARLSAASTYPRDDGLHIYSRYPPAGVVVAVTPWNFPVPLAVSKIGPALAWGNTVVLKPAEQTPESATRIAELALTAGIPPGVLNVVHGYGPGGVGERLVGSPLADRVTFTGTSAAGAAVAAATGTRLPPVQMECGGEAANIIFADADLDRAAELSVRGAFGNSRQICVAATRLYLQREVFDTVHTAVVAGARELRLGDPMDPRTALGPLVSREQHEQVLGYLETVAVDGGEIVTGGAGPDGWFVRPTVAVGLAPDARAHREEIFGPVVVAAPFDTEDEAVALANDSVYGLSASLFTGDTGRAHRVAARLHAGIVWVNTFGVRDWRAPFGGYRRSGVGREGGEFSRAFLTEPTSVVMGG</sequence>
<dbReference type="Proteomes" id="UP001582793">
    <property type="component" value="Unassembled WGS sequence"/>
</dbReference>
<evidence type="ECO:0000313" key="3">
    <source>
        <dbReference type="EMBL" id="MFB6395850.1"/>
    </source>
</evidence>
<dbReference type="Gene3D" id="3.40.605.10">
    <property type="entry name" value="Aldehyde Dehydrogenase, Chain A, domain 1"/>
    <property type="match status" value="1"/>
</dbReference>
<dbReference type="Pfam" id="PF00171">
    <property type="entry name" value="Aldedh"/>
    <property type="match status" value="1"/>
</dbReference>
<dbReference type="SUPFAM" id="SSF53720">
    <property type="entry name" value="ALDH-like"/>
    <property type="match status" value="1"/>
</dbReference>
<evidence type="ECO:0000313" key="4">
    <source>
        <dbReference type="Proteomes" id="UP001582793"/>
    </source>
</evidence>
<evidence type="ECO:0000256" key="1">
    <source>
        <dbReference type="ARBA" id="ARBA00023002"/>
    </source>
</evidence>
<dbReference type="InterPro" id="IPR016162">
    <property type="entry name" value="Ald_DH_N"/>
</dbReference>
<accession>A0ABV5CVA2</accession>
<dbReference type="RefSeq" id="WP_375735495.1">
    <property type="nucleotide sequence ID" value="NZ_JBCGDC010000071.1"/>
</dbReference>
<dbReference type="Gene3D" id="3.40.309.10">
    <property type="entry name" value="Aldehyde Dehydrogenase, Chain A, domain 2"/>
    <property type="match status" value="1"/>
</dbReference>
<keyword evidence="4" id="KW-1185">Reference proteome</keyword>
<comment type="caution">
    <text evidence="3">The sequence shown here is derived from an EMBL/GenBank/DDBJ whole genome shotgun (WGS) entry which is preliminary data.</text>
</comment>
<keyword evidence="1" id="KW-0560">Oxidoreductase</keyword>
<name>A0ABV5CVA2_9ACTN</name>
<dbReference type="PANTHER" id="PTHR11699">
    <property type="entry name" value="ALDEHYDE DEHYDROGENASE-RELATED"/>
    <property type="match status" value="1"/>
</dbReference>
<gene>
    <name evidence="3" type="ORF">AAFH96_22445</name>
</gene>
<evidence type="ECO:0000259" key="2">
    <source>
        <dbReference type="Pfam" id="PF00171"/>
    </source>
</evidence>
<reference evidence="3 4" key="1">
    <citation type="submission" date="2024-04" db="EMBL/GenBank/DDBJ databases">
        <title>Polymorphospora sp. isolated from Baiyangdian Lake in Xiong'an New Area.</title>
        <authorList>
            <person name="Zhang X."/>
            <person name="Liu J."/>
        </authorList>
    </citation>
    <scope>NUCLEOTIDE SEQUENCE [LARGE SCALE GENOMIC DNA]</scope>
    <source>
        <strain evidence="3 4">2-325</strain>
    </source>
</reference>
<dbReference type="EMBL" id="JBCGDC010000071">
    <property type="protein sequence ID" value="MFB6395850.1"/>
    <property type="molecule type" value="Genomic_DNA"/>
</dbReference>
<protein>
    <submittedName>
        <fullName evidence="3">Aldehyde dehydrogenase family protein</fullName>
    </submittedName>
</protein>
<feature type="domain" description="Aldehyde dehydrogenase" evidence="2">
    <location>
        <begin position="27"/>
        <end position="468"/>
    </location>
</feature>
<organism evidence="3 4">
    <name type="scientific">Polymorphospora lycopeni</name>
    <dbReference type="NCBI Taxonomy" id="3140240"/>
    <lineage>
        <taxon>Bacteria</taxon>
        <taxon>Bacillati</taxon>
        <taxon>Actinomycetota</taxon>
        <taxon>Actinomycetes</taxon>
        <taxon>Micromonosporales</taxon>
        <taxon>Micromonosporaceae</taxon>
        <taxon>Polymorphospora</taxon>
    </lineage>
</organism>
<dbReference type="InterPro" id="IPR016163">
    <property type="entry name" value="Ald_DH_C"/>
</dbReference>
<proteinExistence type="predicted"/>
<dbReference type="InterPro" id="IPR016161">
    <property type="entry name" value="Ald_DH/histidinol_DH"/>
</dbReference>
<dbReference type="InterPro" id="IPR015590">
    <property type="entry name" value="Aldehyde_DH_dom"/>
</dbReference>